<comment type="caution">
    <text evidence="1">The sequence shown here is derived from an EMBL/GenBank/DDBJ whole genome shotgun (WGS) entry which is preliminary data.</text>
</comment>
<evidence type="ECO:0008006" key="3">
    <source>
        <dbReference type="Google" id="ProtNLM"/>
    </source>
</evidence>
<protein>
    <recommendedName>
        <fullName evidence="3">Ribbon-helix-helix protein CopG domain-containing protein</fullName>
    </recommendedName>
</protein>
<keyword evidence="2" id="KW-1185">Reference proteome</keyword>
<dbReference type="EMBL" id="JACRSV010000001">
    <property type="protein sequence ID" value="MBC8559291.1"/>
    <property type="molecule type" value="Genomic_DNA"/>
</dbReference>
<name>A0A926I6W5_9FIRM</name>
<gene>
    <name evidence="1" type="ORF">H8710_04315</name>
</gene>
<organism evidence="1 2">
    <name type="scientific">Fumia xinanensis</name>
    <dbReference type="NCBI Taxonomy" id="2763659"/>
    <lineage>
        <taxon>Bacteria</taxon>
        <taxon>Bacillati</taxon>
        <taxon>Bacillota</taxon>
        <taxon>Clostridia</taxon>
        <taxon>Eubacteriales</taxon>
        <taxon>Oscillospiraceae</taxon>
        <taxon>Fumia</taxon>
    </lineage>
</organism>
<sequence>MLVARQKPGPHPEYPKDQLVRIRVDVITMKKIDWCAERLDMNRSELLRYGVEKIYDELFKK</sequence>
<accession>A0A926I6W5</accession>
<evidence type="ECO:0000313" key="2">
    <source>
        <dbReference type="Proteomes" id="UP000610760"/>
    </source>
</evidence>
<dbReference type="AlphaFoldDB" id="A0A926I6W5"/>
<evidence type="ECO:0000313" key="1">
    <source>
        <dbReference type="EMBL" id="MBC8559291.1"/>
    </source>
</evidence>
<reference evidence="1" key="1">
    <citation type="submission" date="2020-08" db="EMBL/GenBank/DDBJ databases">
        <title>Genome public.</title>
        <authorList>
            <person name="Liu C."/>
            <person name="Sun Q."/>
        </authorList>
    </citation>
    <scope>NUCLEOTIDE SEQUENCE</scope>
    <source>
        <strain evidence="1">NSJ-33</strain>
    </source>
</reference>
<proteinExistence type="predicted"/>
<dbReference type="Proteomes" id="UP000610760">
    <property type="component" value="Unassembled WGS sequence"/>
</dbReference>